<organism evidence="4 5">
    <name type="scientific">Clitoria ternatea</name>
    <name type="common">Butterfly pea</name>
    <dbReference type="NCBI Taxonomy" id="43366"/>
    <lineage>
        <taxon>Eukaryota</taxon>
        <taxon>Viridiplantae</taxon>
        <taxon>Streptophyta</taxon>
        <taxon>Embryophyta</taxon>
        <taxon>Tracheophyta</taxon>
        <taxon>Spermatophyta</taxon>
        <taxon>Magnoliopsida</taxon>
        <taxon>eudicotyledons</taxon>
        <taxon>Gunneridae</taxon>
        <taxon>Pentapetalae</taxon>
        <taxon>rosids</taxon>
        <taxon>fabids</taxon>
        <taxon>Fabales</taxon>
        <taxon>Fabaceae</taxon>
        <taxon>Papilionoideae</taxon>
        <taxon>50 kb inversion clade</taxon>
        <taxon>NPAAA clade</taxon>
        <taxon>indigoferoid/millettioid clade</taxon>
        <taxon>Phaseoleae</taxon>
        <taxon>Clitoria</taxon>
    </lineage>
</organism>
<name>A0AAN9FMI5_CLITE</name>
<gene>
    <name evidence="4" type="ORF">RJT34_22870</name>
</gene>
<evidence type="ECO:0000313" key="4">
    <source>
        <dbReference type="EMBL" id="KAK7277851.1"/>
    </source>
</evidence>
<feature type="domain" description="Glabrous enhancer-binding protein-like DBD" evidence="3">
    <location>
        <begin position="146"/>
        <end position="241"/>
    </location>
</feature>
<dbReference type="GO" id="GO:0005634">
    <property type="term" value="C:nucleus"/>
    <property type="evidence" value="ECO:0007669"/>
    <property type="project" value="TreeGrafter"/>
</dbReference>
<sequence>MPNCHKQTNGYVDTLICEKRKSRISTMLSPLFSWILPSTSSSSSEEEVEEENLDIINTNNEPENDQKINVEDEESENFLSSSDVDDNIPVALAVPNSSSPAVTVAFPANDERNTVATTTTTTATTVVTRSKRQRTGNYAGMVRQYQRLWTKQDEMELLKGYLDYIKHHRRANNTLQNDVASLYDHVRLKLNVDFNRNQLVEKLRRLKRKHKVALEKGKDKEVPFRSPQEQAIFEISNKIWGIDDTIGQDALDGDDSGHTPESDYLAGNARLKPEEVDNSDEIDNRVPKRSRLVTDDDANRTNNPNNDDNSNIQVFIEETMKSCFSPLLKELLDEAQEEQITMPLCPAEVGDEEWRKRSMLELEVYLKRLELLQDQIKAKLEELRSS</sequence>
<dbReference type="EMBL" id="JAYKXN010000006">
    <property type="protein sequence ID" value="KAK7277851.1"/>
    <property type="molecule type" value="Genomic_DNA"/>
</dbReference>
<feature type="compositionally biased region" description="Low complexity" evidence="2">
    <location>
        <begin position="300"/>
        <end position="310"/>
    </location>
</feature>
<feature type="region of interest" description="Disordered" evidence="2">
    <location>
        <begin position="38"/>
        <end position="63"/>
    </location>
</feature>
<keyword evidence="5" id="KW-1185">Reference proteome</keyword>
<dbReference type="Pfam" id="PF04504">
    <property type="entry name" value="GeBP-like_DBD"/>
    <property type="match status" value="1"/>
</dbReference>
<evidence type="ECO:0000256" key="2">
    <source>
        <dbReference type="SAM" id="MobiDB-lite"/>
    </source>
</evidence>
<evidence type="ECO:0000259" key="3">
    <source>
        <dbReference type="Pfam" id="PF04504"/>
    </source>
</evidence>
<feature type="region of interest" description="Disordered" evidence="2">
    <location>
        <begin position="249"/>
        <end position="310"/>
    </location>
</feature>
<reference evidence="4 5" key="1">
    <citation type="submission" date="2024-01" db="EMBL/GenBank/DDBJ databases">
        <title>The genomes of 5 underutilized Papilionoideae crops provide insights into root nodulation and disease resistance.</title>
        <authorList>
            <person name="Yuan L."/>
        </authorList>
    </citation>
    <scope>NUCLEOTIDE SEQUENCE [LARGE SCALE GENOMIC DNA]</scope>
    <source>
        <strain evidence="4">LY-2023</strain>
        <tissue evidence="4">Leaf</tissue>
    </source>
</reference>
<proteinExistence type="inferred from homology"/>
<dbReference type="GO" id="GO:0006355">
    <property type="term" value="P:regulation of DNA-templated transcription"/>
    <property type="evidence" value="ECO:0007669"/>
    <property type="project" value="InterPro"/>
</dbReference>
<dbReference type="PANTHER" id="PTHR31662:SF41">
    <property type="entry name" value="TRANSCRIPTION FACTOR GEBP FAMILY-RELATED"/>
    <property type="match status" value="1"/>
</dbReference>
<feature type="compositionally biased region" description="Acidic residues" evidence="2">
    <location>
        <begin position="44"/>
        <end position="53"/>
    </location>
</feature>
<evidence type="ECO:0000313" key="5">
    <source>
        <dbReference type="Proteomes" id="UP001359559"/>
    </source>
</evidence>
<comment type="caution">
    <text evidence="4">The sequence shown here is derived from an EMBL/GenBank/DDBJ whole genome shotgun (WGS) entry which is preliminary data.</text>
</comment>
<dbReference type="InterPro" id="IPR053932">
    <property type="entry name" value="GeBP-like_DBD"/>
</dbReference>
<dbReference type="Proteomes" id="UP001359559">
    <property type="component" value="Unassembled WGS sequence"/>
</dbReference>
<evidence type="ECO:0000256" key="1">
    <source>
        <dbReference type="ARBA" id="ARBA00010820"/>
    </source>
</evidence>
<accession>A0AAN9FMI5</accession>
<dbReference type="PANTHER" id="PTHR31662">
    <property type="entry name" value="BNAANNG10740D PROTEIN-RELATED"/>
    <property type="match status" value="1"/>
</dbReference>
<protein>
    <recommendedName>
        <fullName evidence="3">Glabrous enhancer-binding protein-like DBD domain-containing protein</fullName>
    </recommendedName>
</protein>
<comment type="similarity">
    <text evidence="1">Belongs to the GeBP family.</text>
</comment>
<dbReference type="AlphaFoldDB" id="A0AAN9FMI5"/>
<feature type="compositionally biased region" description="Basic and acidic residues" evidence="2">
    <location>
        <begin position="282"/>
        <end position="299"/>
    </location>
</feature>
<dbReference type="InterPro" id="IPR007592">
    <property type="entry name" value="GEBP"/>
</dbReference>